<dbReference type="RefSeq" id="WP_183201012.1">
    <property type="nucleotide sequence ID" value="NZ_JACIEK010000010.1"/>
</dbReference>
<evidence type="ECO:0000313" key="3">
    <source>
        <dbReference type="EMBL" id="MBB3999464.1"/>
    </source>
</evidence>
<evidence type="ECO:0000256" key="2">
    <source>
        <dbReference type="SAM" id="SignalP"/>
    </source>
</evidence>
<keyword evidence="4" id="KW-1185">Reference proteome</keyword>
<name>A0A7W6ML52_9HYPH</name>
<comment type="caution">
    <text evidence="3">The sequence shown here is derived from an EMBL/GenBank/DDBJ whole genome shotgun (WGS) entry which is preliminary data.</text>
</comment>
<evidence type="ECO:0000256" key="1">
    <source>
        <dbReference type="SAM" id="MobiDB-lite"/>
    </source>
</evidence>
<feature type="compositionally biased region" description="Low complexity" evidence="1">
    <location>
        <begin position="182"/>
        <end position="192"/>
    </location>
</feature>
<dbReference type="Pfam" id="PF06693">
    <property type="entry name" value="DUF1190"/>
    <property type="match status" value="1"/>
</dbReference>
<feature type="compositionally biased region" description="Polar residues" evidence="1">
    <location>
        <begin position="161"/>
        <end position="174"/>
    </location>
</feature>
<protein>
    <submittedName>
        <fullName evidence="3">Uncharacterized protein YgiB involved in biofilm formation</fullName>
    </submittedName>
</protein>
<feature type="chain" id="PRO_5031557888" evidence="2">
    <location>
        <begin position="27"/>
        <end position="192"/>
    </location>
</feature>
<keyword evidence="2" id="KW-0732">Signal</keyword>
<feature type="region of interest" description="Disordered" evidence="1">
    <location>
        <begin position="160"/>
        <end position="192"/>
    </location>
</feature>
<dbReference type="Proteomes" id="UP000542776">
    <property type="component" value="Unassembled WGS sequence"/>
</dbReference>
<dbReference type="PROSITE" id="PS51318">
    <property type="entry name" value="TAT"/>
    <property type="match status" value="1"/>
</dbReference>
<dbReference type="PROSITE" id="PS51257">
    <property type="entry name" value="PROKAR_LIPOPROTEIN"/>
    <property type="match status" value="1"/>
</dbReference>
<gene>
    <name evidence="3" type="ORF">GGR04_003334</name>
</gene>
<feature type="signal peptide" evidence="2">
    <location>
        <begin position="1"/>
        <end position="26"/>
    </location>
</feature>
<proteinExistence type="predicted"/>
<reference evidence="3 4" key="1">
    <citation type="submission" date="2020-08" db="EMBL/GenBank/DDBJ databases">
        <title>Genomic Encyclopedia of Type Strains, Phase IV (KMG-IV): sequencing the most valuable type-strain genomes for metagenomic binning, comparative biology and taxonomic classification.</title>
        <authorList>
            <person name="Goeker M."/>
        </authorList>
    </citation>
    <scope>NUCLEOTIDE SEQUENCE [LARGE SCALE GENOMIC DNA]</scope>
    <source>
        <strain evidence="3 4">DSM 102238</strain>
    </source>
</reference>
<evidence type="ECO:0000313" key="4">
    <source>
        <dbReference type="Proteomes" id="UP000542776"/>
    </source>
</evidence>
<dbReference type="InterPro" id="IPR006311">
    <property type="entry name" value="TAT_signal"/>
</dbReference>
<dbReference type="EMBL" id="JACIEK010000010">
    <property type="protein sequence ID" value="MBB3999464.1"/>
    <property type="molecule type" value="Genomic_DNA"/>
</dbReference>
<dbReference type="InterPro" id="IPR009576">
    <property type="entry name" value="Biofilm_formation_YgiB"/>
</dbReference>
<sequence>MTRRFTAPRRPLLALGTIAAGGLSLAACGDAPAQDAAYSSPAQCIEAGVDAETCDAEYQQAMQAHLKNAPKFDGQAACEAEYGAGRCLETPAAATGTQGSGSGSFFMPFMTGYLISSAISNLSNYGAYQRQRESGGYSSVPIYTNRSGVSYRSDPVAIGQAPQQRPVNVNTRTVSRQGFGGMSSSRGSSFGG</sequence>
<dbReference type="AlphaFoldDB" id="A0A7W6ML52"/>
<organism evidence="3 4">
    <name type="scientific">Aureimonas pseudogalii</name>
    <dbReference type="NCBI Taxonomy" id="1744844"/>
    <lineage>
        <taxon>Bacteria</taxon>
        <taxon>Pseudomonadati</taxon>
        <taxon>Pseudomonadota</taxon>
        <taxon>Alphaproteobacteria</taxon>
        <taxon>Hyphomicrobiales</taxon>
        <taxon>Aurantimonadaceae</taxon>
        <taxon>Aureimonas</taxon>
    </lineage>
</organism>
<accession>A0A7W6ML52</accession>